<dbReference type="SUPFAM" id="SSF52540">
    <property type="entry name" value="P-loop containing nucleoside triphosphate hydrolases"/>
    <property type="match status" value="1"/>
</dbReference>
<dbReference type="Proteomes" id="UP001464555">
    <property type="component" value="Unassembled WGS sequence"/>
</dbReference>
<organism evidence="14 15">
    <name type="scientific">Flavobacterium arundinis</name>
    <dbReference type="NCBI Taxonomy" id="3139143"/>
    <lineage>
        <taxon>Bacteria</taxon>
        <taxon>Pseudomonadati</taxon>
        <taxon>Bacteroidota</taxon>
        <taxon>Flavobacteriia</taxon>
        <taxon>Flavobacteriales</taxon>
        <taxon>Flavobacteriaceae</taxon>
        <taxon>Flavobacterium</taxon>
    </lineage>
</organism>
<dbReference type="PANTHER" id="PTHR42724:SF1">
    <property type="entry name" value="TETRAACYLDISACCHARIDE 4'-KINASE, MITOCHONDRIAL-RELATED"/>
    <property type="match status" value="1"/>
</dbReference>
<comment type="caution">
    <text evidence="14">The sequence shown here is derived from an EMBL/GenBank/DDBJ whole genome shotgun (WGS) entry which is preliminary data.</text>
</comment>
<keyword evidence="9 13" id="KW-0418">Kinase</keyword>
<dbReference type="NCBIfam" id="TIGR00682">
    <property type="entry name" value="lpxK"/>
    <property type="match status" value="1"/>
</dbReference>
<dbReference type="RefSeq" id="WP_341696088.1">
    <property type="nucleotide sequence ID" value="NZ_JBBYHR010000003.1"/>
</dbReference>
<keyword evidence="6 13" id="KW-0441">Lipid A biosynthesis</keyword>
<dbReference type="Pfam" id="PF02606">
    <property type="entry name" value="LpxK"/>
    <property type="match status" value="1"/>
</dbReference>
<comment type="catalytic activity">
    <reaction evidence="13">
        <text>a lipid A disaccharide + ATP = a lipid IVA + ADP + H(+)</text>
        <dbReference type="Rhea" id="RHEA:67840"/>
        <dbReference type="ChEBI" id="CHEBI:15378"/>
        <dbReference type="ChEBI" id="CHEBI:30616"/>
        <dbReference type="ChEBI" id="CHEBI:176343"/>
        <dbReference type="ChEBI" id="CHEBI:176425"/>
        <dbReference type="ChEBI" id="CHEBI:456216"/>
        <dbReference type="EC" id="2.7.1.130"/>
    </reaction>
</comment>
<dbReference type="GO" id="GO:0009029">
    <property type="term" value="F:lipid-A 4'-kinase activity"/>
    <property type="evidence" value="ECO:0007669"/>
    <property type="project" value="UniProtKB-EC"/>
</dbReference>
<sequence length="341" mass="38622">MNFLRKILFPFSLIYWAVTAVRNFLYNKGIFTSYGFPVPVIAIGNLSTGGTGKTPQTEYLVRLLSGRYRVATLSRGYKRKSKGFVLADTNSNADILGDEPYQFHTKFPNIRVAVDADRKNGIENLLSLSPGPEIILLDDAYQHRRVKAGFYILLTAYGDLYSDDFILPAGNLREGRSRAARANVIIVTKCPPDLSQQNQIVIREKLKPKPGQKVYFTCIDYDNAVHSEEGERSLESIKDESKVLVAGIAKPNPFFNHLQGKDDTALTFPDHHDFTQKEIEDINKQTKDKLIITTEKDFMRLKGRLPKKKLFYLPIKSRFLDGGDDFDKTLLDYVGKSTANR</sequence>
<keyword evidence="15" id="KW-1185">Reference proteome</keyword>
<evidence type="ECO:0000313" key="14">
    <source>
        <dbReference type="EMBL" id="MEL1243768.1"/>
    </source>
</evidence>
<evidence type="ECO:0000256" key="8">
    <source>
        <dbReference type="ARBA" id="ARBA00022741"/>
    </source>
</evidence>
<dbReference type="PANTHER" id="PTHR42724">
    <property type="entry name" value="TETRAACYLDISACCHARIDE 4'-KINASE"/>
    <property type="match status" value="1"/>
</dbReference>
<comment type="pathway">
    <text evidence="2 13">Glycolipid biosynthesis; lipid IV(A) biosynthesis; lipid IV(A) from (3R)-3-hydroxytetradecanoyl-[acyl-carrier-protein] and UDP-N-acetyl-alpha-D-glucosamine: step 6/6.</text>
</comment>
<proteinExistence type="inferred from homology"/>
<evidence type="ECO:0000256" key="7">
    <source>
        <dbReference type="ARBA" id="ARBA00022679"/>
    </source>
</evidence>
<keyword evidence="5 13" id="KW-0444">Lipid biosynthesis</keyword>
<evidence type="ECO:0000256" key="6">
    <source>
        <dbReference type="ARBA" id="ARBA00022556"/>
    </source>
</evidence>
<protein>
    <recommendedName>
        <fullName evidence="4 13">Tetraacyldisaccharide 4'-kinase</fullName>
        <ecNumber evidence="3 13">2.7.1.130</ecNumber>
    </recommendedName>
    <alternativeName>
        <fullName evidence="12 13">Lipid A 4'-kinase</fullName>
    </alternativeName>
</protein>
<comment type="function">
    <text evidence="1 13">Transfers the gamma-phosphate of ATP to the 4'-position of a tetraacyldisaccharide 1-phosphate intermediate (termed DS-1-P) to form tetraacyldisaccharide 1,4'-bis-phosphate (lipid IVA).</text>
</comment>
<evidence type="ECO:0000256" key="2">
    <source>
        <dbReference type="ARBA" id="ARBA00004870"/>
    </source>
</evidence>
<evidence type="ECO:0000256" key="5">
    <source>
        <dbReference type="ARBA" id="ARBA00022516"/>
    </source>
</evidence>
<evidence type="ECO:0000256" key="9">
    <source>
        <dbReference type="ARBA" id="ARBA00022777"/>
    </source>
</evidence>
<dbReference type="EC" id="2.7.1.130" evidence="3 13"/>
<evidence type="ECO:0000256" key="13">
    <source>
        <dbReference type="HAMAP-Rule" id="MF_00409"/>
    </source>
</evidence>
<comment type="similarity">
    <text evidence="13">Belongs to the LpxK family.</text>
</comment>
<evidence type="ECO:0000256" key="4">
    <source>
        <dbReference type="ARBA" id="ARBA00016436"/>
    </source>
</evidence>
<evidence type="ECO:0000256" key="11">
    <source>
        <dbReference type="ARBA" id="ARBA00023098"/>
    </source>
</evidence>
<dbReference type="InterPro" id="IPR027417">
    <property type="entry name" value="P-loop_NTPase"/>
</dbReference>
<reference evidence="14 15" key="1">
    <citation type="submission" date="2024-04" db="EMBL/GenBank/DDBJ databases">
        <title>Flavobacterium sp. DGU11 16S ribosomal RNA gene Genome sequencing and assembly.</title>
        <authorList>
            <person name="Park S."/>
        </authorList>
    </citation>
    <scope>NUCLEOTIDE SEQUENCE [LARGE SCALE GENOMIC DNA]</scope>
    <source>
        <strain evidence="14 15">DGU11</strain>
    </source>
</reference>
<dbReference type="InterPro" id="IPR003758">
    <property type="entry name" value="LpxK"/>
</dbReference>
<dbReference type="EMBL" id="JBBYHR010000003">
    <property type="protein sequence ID" value="MEL1243768.1"/>
    <property type="molecule type" value="Genomic_DNA"/>
</dbReference>
<keyword evidence="10 13" id="KW-0067">ATP-binding</keyword>
<evidence type="ECO:0000256" key="1">
    <source>
        <dbReference type="ARBA" id="ARBA00002274"/>
    </source>
</evidence>
<evidence type="ECO:0000256" key="10">
    <source>
        <dbReference type="ARBA" id="ARBA00022840"/>
    </source>
</evidence>
<keyword evidence="7 13" id="KW-0808">Transferase</keyword>
<evidence type="ECO:0000313" key="15">
    <source>
        <dbReference type="Proteomes" id="UP001464555"/>
    </source>
</evidence>
<gene>
    <name evidence="13 14" type="primary">lpxK</name>
    <name evidence="14" type="ORF">AAEO56_05800</name>
</gene>
<evidence type="ECO:0000256" key="12">
    <source>
        <dbReference type="ARBA" id="ARBA00029757"/>
    </source>
</evidence>
<accession>A0ABU9HUD1</accession>
<feature type="binding site" evidence="13">
    <location>
        <begin position="47"/>
        <end position="54"/>
    </location>
    <ligand>
        <name>ATP</name>
        <dbReference type="ChEBI" id="CHEBI:30616"/>
    </ligand>
</feature>
<keyword evidence="8 13" id="KW-0547">Nucleotide-binding</keyword>
<name>A0ABU9HUD1_9FLAO</name>
<keyword evidence="11 13" id="KW-0443">Lipid metabolism</keyword>
<dbReference type="HAMAP" id="MF_00409">
    <property type="entry name" value="LpxK"/>
    <property type="match status" value="1"/>
</dbReference>
<evidence type="ECO:0000256" key="3">
    <source>
        <dbReference type="ARBA" id="ARBA00012071"/>
    </source>
</evidence>